<keyword evidence="3" id="KW-1185">Reference proteome</keyword>
<reference evidence="2 3" key="1">
    <citation type="submission" date="2024-03" db="EMBL/GenBank/DDBJ databases">
        <title>Human intestinal bacterial collection.</title>
        <authorList>
            <person name="Pauvert C."/>
            <person name="Hitch T.C.A."/>
            <person name="Clavel T."/>
        </authorList>
    </citation>
    <scope>NUCLEOTIDE SEQUENCE [LARGE SCALE GENOMIC DNA]</scope>
    <source>
        <strain evidence="2 3">CLA-AA-H78B</strain>
    </source>
</reference>
<dbReference type="Pfam" id="PF00535">
    <property type="entry name" value="Glycos_transf_2"/>
    <property type="match status" value="1"/>
</dbReference>
<accession>A0ABV1I3E6</accession>
<dbReference type="GO" id="GO:0016757">
    <property type="term" value="F:glycosyltransferase activity"/>
    <property type="evidence" value="ECO:0007669"/>
    <property type="project" value="UniProtKB-KW"/>
</dbReference>
<dbReference type="EC" id="2.4.-.-" evidence="2"/>
<dbReference type="EMBL" id="JBBMFC010000026">
    <property type="protein sequence ID" value="MEQ2579723.1"/>
    <property type="molecule type" value="Genomic_DNA"/>
</dbReference>
<feature type="domain" description="Glycosyltransferase 2-like" evidence="1">
    <location>
        <begin position="8"/>
        <end position="142"/>
    </location>
</feature>
<dbReference type="RefSeq" id="WP_349144899.1">
    <property type="nucleotide sequence ID" value="NZ_JBBMFC010000026.1"/>
</dbReference>
<evidence type="ECO:0000259" key="1">
    <source>
        <dbReference type="Pfam" id="PF00535"/>
    </source>
</evidence>
<keyword evidence="2" id="KW-0328">Glycosyltransferase</keyword>
<dbReference type="Gene3D" id="3.90.550.10">
    <property type="entry name" value="Spore Coat Polysaccharide Biosynthesis Protein SpsA, Chain A"/>
    <property type="match status" value="1"/>
</dbReference>
<gene>
    <name evidence="2" type="ORF">WMO62_12970</name>
</gene>
<dbReference type="PANTHER" id="PTHR22916:SF3">
    <property type="entry name" value="UDP-GLCNAC:BETAGAL BETA-1,3-N-ACETYLGLUCOSAMINYLTRANSFERASE-LIKE PROTEIN 1"/>
    <property type="match status" value="1"/>
</dbReference>
<proteinExistence type="predicted"/>
<organism evidence="2 3">
    <name type="scientific">Hominiventricola aquisgranensis</name>
    <dbReference type="NCBI Taxonomy" id="3133164"/>
    <lineage>
        <taxon>Bacteria</taxon>
        <taxon>Bacillati</taxon>
        <taxon>Bacillota</taxon>
        <taxon>Clostridia</taxon>
        <taxon>Lachnospirales</taxon>
        <taxon>Lachnospiraceae</taxon>
        <taxon>Hominiventricola</taxon>
    </lineage>
</organism>
<evidence type="ECO:0000313" key="2">
    <source>
        <dbReference type="EMBL" id="MEQ2579723.1"/>
    </source>
</evidence>
<protein>
    <submittedName>
        <fullName evidence="2">Glycosyltransferase family 2 protein</fullName>
        <ecNumber evidence="2">2.4.-.-</ecNumber>
    </submittedName>
</protein>
<sequence length="251" mass="28746">MSTMPKVSVVTTTYNDMDNLCRIMEEVRKQTYKNIEHIIVDGGSTDGTVEMLTRLSEEQPGAFRWISEPDDGIYDAINKGLKLCTGDIIGTCFDHFADETVLARMVEIMELEGTDGVHGDLCYMDGDRVVRKWHQGQGHIRSGWMPGHPTLYLRKEVYDLYGYYRTDYRISGDYEFMVRILYKDKVKLSYIPEVLVYMSHGGTSTNSLGAYVESMLEGHRALKENGVHFAWFTDLCRVFRVLSQFVTARGE</sequence>
<comment type="caution">
    <text evidence="2">The sequence shown here is derived from an EMBL/GenBank/DDBJ whole genome shotgun (WGS) entry which is preliminary data.</text>
</comment>
<dbReference type="CDD" id="cd06433">
    <property type="entry name" value="GT_2_WfgS_like"/>
    <property type="match status" value="1"/>
</dbReference>
<dbReference type="SUPFAM" id="SSF53448">
    <property type="entry name" value="Nucleotide-diphospho-sugar transferases"/>
    <property type="match status" value="1"/>
</dbReference>
<dbReference type="InterPro" id="IPR029044">
    <property type="entry name" value="Nucleotide-diphossugar_trans"/>
</dbReference>
<dbReference type="PANTHER" id="PTHR22916">
    <property type="entry name" value="GLYCOSYLTRANSFERASE"/>
    <property type="match status" value="1"/>
</dbReference>
<evidence type="ECO:0000313" key="3">
    <source>
        <dbReference type="Proteomes" id="UP001470288"/>
    </source>
</evidence>
<keyword evidence="2" id="KW-0808">Transferase</keyword>
<dbReference type="InterPro" id="IPR001173">
    <property type="entry name" value="Glyco_trans_2-like"/>
</dbReference>
<name>A0ABV1I3E6_9FIRM</name>
<dbReference type="Proteomes" id="UP001470288">
    <property type="component" value="Unassembled WGS sequence"/>
</dbReference>